<evidence type="ECO:0000256" key="10">
    <source>
        <dbReference type="ARBA" id="ARBA00061052"/>
    </source>
</evidence>
<evidence type="ECO:0000256" key="8">
    <source>
        <dbReference type="ARBA" id="ARBA00050293"/>
    </source>
</evidence>
<accession>A0A2X0KGX6</accession>
<dbReference type="InterPro" id="IPR009000">
    <property type="entry name" value="Transl_B-barrel_sf"/>
</dbReference>
<dbReference type="InterPro" id="IPR013842">
    <property type="entry name" value="LepA_CTD"/>
</dbReference>
<comment type="similarity">
    <text evidence="1 12">Belongs to the TRAFAC class translation factor GTPase superfamily. Classic translation factor GTPase family. LepA subfamily.</text>
</comment>
<keyword evidence="4 12" id="KW-0378">Hydrolase</keyword>
<dbReference type="PRINTS" id="PR00315">
    <property type="entry name" value="ELONGATNFCT"/>
</dbReference>
<dbReference type="PROSITE" id="PS00301">
    <property type="entry name" value="G_TR_1"/>
    <property type="match status" value="1"/>
</dbReference>
<dbReference type="AlphaFoldDB" id="A0A2X0KGX6"/>
<dbReference type="CDD" id="cd16260">
    <property type="entry name" value="EF4_III"/>
    <property type="match status" value="1"/>
</dbReference>
<dbReference type="Gene3D" id="3.30.70.2570">
    <property type="entry name" value="Elongation factor 4, C-terminal domain"/>
    <property type="match status" value="1"/>
</dbReference>
<proteinExistence type="inferred from homology"/>
<dbReference type="Gene3D" id="2.40.30.10">
    <property type="entry name" value="Translation factors"/>
    <property type="match status" value="1"/>
</dbReference>
<dbReference type="FunFam" id="3.40.50.300:FF:000078">
    <property type="entry name" value="Elongation factor 4"/>
    <property type="match status" value="1"/>
</dbReference>
<dbReference type="GO" id="GO:0003746">
    <property type="term" value="F:translation elongation factor activity"/>
    <property type="evidence" value="ECO:0007669"/>
    <property type="project" value="UniProtKB-UniRule"/>
</dbReference>
<protein>
    <recommendedName>
        <fullName evidence="11 12">Elongation factor 4</fullName>
        <shortName evidence="12">EF-4</shortName>
        <ecNumber evidence="11 12">3.6.5.n1</ecNumber>
    </recommendedName>
    <alternativeName>
        <fullName evidence="12">Ribosomal back-translocase LepA</fullName>
    </alternativeName>
</protein>
<evidence type="ECO:0000313" key="14">
    <source>
        <dbReference type="EMBL" id="RAG86030.1"/>
    </source>
</evidence>
<comment type="subcellular location">
    <subcellularLocation>
        <location evidence="12">Cell membrane</location>
        <topology evidence="12">Peripheral membrane protein</topology>
        <orientation evidence="12">Cytoplasmic side</orientation>
    </subcellularLocation>
</comment>
<keyword evidence="3 12" id="KW-0547">Nucleotide-binding</keyword>
<dbReference type="InterPro" id="IPR031157">
    <property type="entry name" value="G_TR_CS"/>
</dbReference>
<dbReference type="Gene3D" id="3.30.70.870">
    <property type="entry name" value="Elongation Factor G (Translational Gtpase), domain 3"/>
    <property type="match status" value="1"/>
</dbReference>
<dbReference type="EMBL" id="QKYN01000034">
    <property type="protein sequence ID" value="RAG86030.1"/>
    <property type="molecule type" value="Genomic_DNA"/>
</dbReference>
<dbReference type="FunFam" id="3.30.70.240:FF:000007">
    <property type="entry name" value="Translation factor GUF1, mitochondrial"/>
    <property type="match status" value="1"/>
</dbReference>
<dbReference type="GO" id="GO:0045727">
    <property type="term" value="P:positive regulation of translation"/>
    <property type="evidence" value="ECO:0007669"/>
    <property type="project" value="UniProtKB-UniRule"/>
</dbReference>
<dbReference type="SMART" id="SM00838">
    <property type="entry name" value="EFG_C"/>
    <property type="match status" value="1"/>
</dbReference>
<dbReference type="Gene3D" id="3.40.50.300">
    <property type="entry name" value="P-loop containing nucleotide triphosphate hydrolases"/>
    <property type="match status" value="1"/>
</dbReference>
<dbReference type="FunFam" id="3.30.70.2570:FF:000001">
    <property type="entry name" value="Translation factor GUF1, mitochondrial"/>
    <property type="match status" value="1"/>
</dbReference>
<dbReference type="InterPro" id="IPR035654">
    <property type="entry name" value="LepA_IV"/>
</dbReference>
<dbReference type="Proteomes" id="UP000248889">
    <property type="component" value="Unassembled WGS sequence"/>
</dbReference>
<evidence type="ECO:0000259" key="13">
    <source>
        <dbReference type="PROSITE" id="PS51722"/>
    </source>
</evidence>
<dbReference type="FunFam" id="3.30.70.870:FF:000004">
    <property type="entry name" value="Translation factor GUF1, mitochondrial"/>
    <property type="match status" value="1"/>
</dbReference>
<dbReference type="InterPro" id="IPR000795">
    <property type="entry name" value="T_Tr_GTP-bd_dom"/>
</dbReference>
<keyword evidence="15" id="KW-1185">Reference proteome</keyword>
<dbReference type="InterPro" id="IPR000640">
    <property type="entry name" value="EFG_V-like"/>
</dbReference>
<evidence type="ECO:0000256" key="5">
    <source>
        <dbReference type="ARBA" id="ARBA00022917"/>
    </source>
</evidence>
<evidence type="ECO:0000256" key="2">
    <source>
        <dbReference type="ARBA" id="ARBA00022475"/>
    </source>
</evidence>
<comment type="similarity">
    <text evidence="10">Belongs to the GTP-binding elongation factor family. LepA subfamily.</text>
</comment>
<dbReference type="PANTHER" id="PTHR43512:SF4">
    <property type="entry name" value="TRANSLATION FACTOR GUF1 HOMOLOG, CHLOROPLASTIC"/>
    <property type="match status" value="1"/>
</dbReference>
<dbReference type="Pfam" id="PF06421">
    <property type="entry name" value="LepA_C"/>
    <property type="match status" value="1"/>
</dbReference>
<dbReference type="InterPro" id="IPR035647">
    <property type="entry name" value="EFG_III/V"/>
</dbReference>
<evidence type="ECO:0000256" key="3">
    <source>
        <dbReference type="ARBA" id="ARBA00022741"/>
    </source>
</evidence>
<evidence type="ECO:0000256" key="6">
    <source>
        <dbReference type="ARBA" id="ARBA00023134"/>
    </source>
</evidence>
<dbReference type="PROSITE" id="PS51722">
    <property type="entry name" value="G_TR_2"/>
    <property type="match status" value="1"/>
</dbReference>
<dbReference type="NCBIfam" id="TIGR01393">
    <property type="entry name" value="lepA"/>
    <property type="match status" value="1"/>
</dbReference>
<evidence type="ECO:0000256" key="11">
    <source>
        <dbReference type="ARBA" id="ARBA00066744"/>
    </source>
</evidence>
<feature type="domain" description="Tr-type G" evidence="13">
    <location>
        <begin position="14"/>
        <end position="200"/>
    </location>
</feature>
<evidence type="ECO:0000256" key="7">
    <source>
        <dbReference type="ARBA" id="ARBA00023136"/>
    </source>
</evidence>
<dbReference type="InterPro" id="IPR005225">
    <property type="entry name" value="Small_GTP-bd"/>
</dbReference>
<organism evidence="14 15">
    <name type="scientific">Streptacidiphilus pinicola</name>
    <dbReference type="NCBI Taxonomy" id="2219663"/>
    <lineage>
        <taxon>Bacteria</taxon>
        <taxon>Bacillati</taxon>
        <taxon>Actinomycetota</taxon>
        <taxon>Actinomycetes</taxon>
        <taxon>Kitasatosporales</taxon>
        <taxon>Streptomycetaceae</taxon>
        <taxon>Streptacidiphilus</taxon>
    </lineage>
</organism>
<keyword evidence="14" id="KW-0251">Elongation factor</keyword>
<keyword evidence="6 12" id="KW-0342">GTP-binding</keyword>
<dbReference type="InterPro" id="IPR038363">
    <property type="entry name" value="LepA_C_sf"/>
</dbReference>
<dbReference type="EC" id="3.6.5.n1" evidence="11 12"/>
<keyword evidence="5 12" id="KW-0648">Protein biosynthesis</keyword>
<keyword evidence="7 12" id="KW-0472">Membrane</keyword>
<dbReference type="FunFam" id="2.40.30.10:FF:000015">
    <property type="entry name" value="Translation factor GUF1, mitochondrial"/>
    <property type="match status" value="1"/>
</dbReference>
<dbReference type="Pfam" id="PF03144">
    <property type="entry name" value="GTP_EFTU_D2"/>
    <property type="match status" value="1"/>
</dbReference>
<dbReference type="OrthoDB" id="9801472at2"/>
<keyword evidence="2 12" id="KW-1003">Cell membrane</keyword>
<comment type="function">
    <text evidence="9 12">Required for accurate and efficient protein synthesis under certain stress conditions. May act as a fidelity factor of the translation reaction, by catalyzing a one-codon backward translocation of tRNAs on improperly translocated ribosomes. Back-translocation proceeds from a post-translocation (POST) complex to a pre-translocation (PRE) complex, thus giving elongation factor G a second chance to translocate the tRNAs correctly. Binds to ribosomes in a GTP-dependent manner.</text>
</comment>
<dbReference type="InterPro" id="IPR027417">
    <property type="entry name" value="P-loop_NTPase"/>
</dbReference>
<dbReference type="CDD" id="cd03699">
    <property type="entry name" value="EF4_II"/>
    <property type="match status" value="1"/>
</dbReference>
<reference evidence="14 15" key="1">
    <citation type="submission" date="2018-06" db="EMBL/GenBank/DDBJ databases">
        <title>Streptacidiphilus pinicola sp. nov., isolated from pine grove soil.</title>
        <authorList>
            <person name="Roh S.G."/>
            <person name="Park S."/>
            <person name="Kim M.-K."/>
            <person name="Yun B.-R."/>
            <person name="Park J."/>
            <person name="Kim M.J."/>
            <person name="Kim Y.S."/>
            <person name="Kim S.B."/>
        </authorList>
    </citation>
    <scope>NUCLEOTIDE SEQUENCE [LARGE SCALE GENOMIC DNA]</scope>
    <source>
        <strain evidence="14 15">MMS16-CNU450</strain>
    </source>
</reference>
<sequence length="621" mass="68443">MPSNVPEPSNTDPALIRNFCIIAHIDHGKSTLADRMLQITGVVDPRQMRAQYLDRMDIERERGITIKSQAVRLPWAPQTGPGVGSTHILNMIDTPGHVDFTYEVSRSLAACEGTLLVVDAAQGIEAQTLANLYLALENDLTIIPVLNKIDLPAAQPDKYAEEIAHIIGCEPSDVLRASAKTGLGVEDILDAVVEKIPAPVGVKDAPPRAMIFDSVYDPYRGVVTYVRVVDGQLNKRERIAMMSTGATHELLEIGVISPEPKPSQGLGVGEVGYLITGVKDVRQSRVGDTITSMHKGATDPLGGYKDPRPMVFSGLYPLDGSDYPLLRDALDKLRLNDAALVYEPETSVALGFGYRCGFLGLLHLEIIRERLEREFNLDLISTAPNVVYRVIMEDGTEHTVTNPSEFPTGKISEVYEPIVRGTILAPNEFVGAIMELCQARRGSLQGMDYLSEDRVEIRYNLPLAEIVFDFFDQLKSKTRGYASLDYEPIGEQSANLVRVDILLQGEQVDAFSAIVHRDKAYNYGVMMAGKLQKLIPRQQFEVPIQAAIGSRVIARETVRAMRKDVLAKCYGGDISRKRKLLEKQKEGKKRMKMVGRVEVPQEAFIAALSTDEGAAAADKKK</sequence>
<dbReference type="GO" id="GO:0043022">
    <property type="term" value="F:ribosome binding"/>
    <property type="evidence" value="ECO:0007669"/>
    <property type="project" value="UniProtKB-UniRule"/>
</dbReference>
<comment type="caution">
    <text evidence="14">The sequence shown here is derived from an EMBL/GenBank/DDBJ whole genome shotgun (WGS) entry which is preliminary data.</text>
</comment>
<dbReference type="SUPFAM" id="SSF50447">
    <property type="entry name" value="Translation proteins"/>
    <property type="match status" value="1"/>
</dbReference>
<evidence type="ECO:0000256" key="1">
    <source>
        <dbReference type="ARBA" id="ARBA00005454"/>
    </source>
</evidence>
<comment type="catalytic activity">
    <reaction evidence="8 12">
        <text>GTP + H2O = GDP + phosphate + H(+)</text>
        <dbReference type="Rhea" id="RHEA:19669"/>
        <dbReference type="ChEBI" id="CHEBI:15377"/>
        <dbReference type="ChEBI" id="CHEBI:15378"/>
        <dbReference type="ChEBI" id="CHEBI:37565"/>
        <dbReference type="ChEBI" id="CHEBI:43474"/>
        <dbReference type="ChEBI" id="CHEBI:58189"/>
        <dbReference type="EC" id="3.6.5.n1"/>
    </reaction>
</comment>
<dbReference type="Gene3D" id="3.30.70.240">
    <property type="match status" value="1"/>
</dbReference>
<dbReference type="CDD" id="cd03709">
    <property type="entry name" value="lepA_C"/>
    <property type="match status" value="1"/>
</dbReference>
<dbReference type="SUPFAM" id="SSF54980">
    <property type="entry name" value="EF-G C-terminal domain-like"/>
    <property type="match status" value="2"/>
</dbReference>
<dbReference type="InterPro" id="IPR006297">
    <property type="entry name" value="EF-4"/>
</dbReference>
<feature type="binding site" evidence="12">
    <location>
        <begin position="26"/>
        <end position="31"/>
    </location>
    <ligand>
        <name>GTP</name>
        <dbReference type="ChEBI" id="CHEBI:37565"/>
    </ligand>
</feature>
<dbReference type="GO" id="GO:0005525">
    <property type="term" value="F:GTP binding"/>
    <property type="evidence" value="ECO:0007669"/>
    <property type="project" value="UniProtKB-UniRule"/>
</dbReference>
<evidence type="ECO:0000256" key="9">
    <source>
        <dbReference type="ARBA" id="ARBA00057626"/>
    </source>
</evidence>
<evidence type="ECO:0000313" key="15">
    <source>
        <dbReference type="Proteomes" id="UP000248889"/>
    </source>
</evidence>
<dbReference type="NCBIfam" id="TIGR00231">
    <property type="entry name" value="small_GTP"/>
    <property type="match status" value="1"/>
</dbReference>
<dbReference type="Pfam" id="PF00679">
    <property type="entry name" value="EFG_C"/>
    <property type="match status" value="1"/>
</dbReference>
<dbReference type="HAMAP" id="MF_00071">
    <property type="entry name" value="LepA"/>
    <property type="match status" value="1"/>
</dbReference>
<evidence type="ECO:0000256" key="12">
    <source>
        <dbReference type="HAMAP-Rule" id="MF_00071"/>
    </source>
</evidence>
<dbReference type="Pfam" id="PF00009">
    <property type="entry name" value="GTP_EFTU"/>
    <property type="match status" value="1"/>
</dbReference>
<name>A0A2X0KGX6_9ACTN</name>
<dbReference type="PANTHER" id="PTHR43512">
    <property type="entry name" value="TRANSLATION FACTOR GUF1-RELATED"/>
    <property type="match status" value="1"/>
</dbReference>
<dbReference type="GO" id="GO:0003924">
    <property type="term" value="F:GTPase activity"/>
    <property type="evidence" value="ECO:0007669"/>
    <property type="project" value="UniProtKB-UniRule"/>
</dbReference>
<gene>
    <name evidence="12" type="primary">lepA</name>
    <name evidence="14" type="ORF">DN069_08395</name>
</gene>
<evidence type="ECO:0000256" key="4">
    <source>
        <dbReference type="ARBA" id="ARBA00022801"/>
    </source>
</evidence>
<dbReference type="InterPro" id="IPR004161">
    <property type="entry name" value="EFTu-like_2"/>
</dbReference>
<dbReference type="GO" id="GO:0005886">
    <property type="term" value="C:plasma membrane"/>
    <property type="evidence" value="ECO:0007669"/>
    <property type="project" value="UniProtKB-SubCell"/>
</dbReference>
<feature type="binding site" evidence="12">
    <location>
        <begin position="147"/>
        <end position="150"/>
    </location>
    <ligand>
        <name>GTP</name>
        <dbReference type="ChEBI" id="CHEBI:37565"/>
    </ligand>
</feature>
<dbReference type="CDD" id="cd01890">
    <property type="entry name" value="LepA"/>
    <property type="match status" value="1"/>
</dbReference>
<dbReference type="SUPFAM" id="SSF52540">
    <property type="entry name" value="P-loop containing nucleoside triphosphate hydrolases"/>
    <property type="match status" value="1"/>
</dbReference>